<evidence type="ECO:0000256" key="7">
    <source>
        <dbReference type="ARBA" id="ARBA00024042"/>
    </source>
</evidence>
<evidence type="ECO:0000259" key="8">
    <source>
        <dbReference type="PROSITE" id="PS51349"/>
    </source>
</evidence>
<evidence type="ECO:0000256" key="6">
    <source>
        <dbReference type="ARBA" id="ARBA00023140"/>
    </source>
</evidence>
<protein>
    <recommendedName>
        <fullName evidence="3">(S)-2-hydroxy-acid oxidase</fullName>
        <ecNumber evidence="3">1.1.3.15</ecNumber>
    </recommendedName>
</protein>
<evidence type="ECO:0000256" key="3">
    <source>
        <dbReference type="ARBA" id="ARBA00013087"/>
    </source>
</evidence>
<dbReference type="FunFam" id="3.20.20.70:FF:000204">
    <property type="entry name" value="Peroxisomal (S)-2-hydroxy-acid oxidase GLO4"/>
    <property type="match status" value="1"/>
</dbReference>
<dbReference type="AlphaFoldDB" id="A0A176W112"/>
<name>A0A176W112_MARPO</name>
<dbReference type="Proteomes" id="UP000077202">
    <property type="component" value="Unassembled WGS sequence"/>
</dbReference>
<dbReference type="GO" id="GO:0051707">
    <property type="term" value="P:response to other organism"/>
    <property type="evidence" value="ECO:0007669"/>
    <property type="project" value="UniProtKB-ARBA"/>
</dbReference>
<keyword evidence="6" id="KW-0576">Peroxisome</keyword>
<dbReference type="Gene3D" id="3.20.20.70">
    <property type="entry name" value="Aldolase class I"/>
    <property type="match status" value="1"/>
</dbReference>
<comment type="caution">
    <text evidence="9">The sequence shown here is derived from an EMBL/GenBank/DDBJ whole genome shotgun (WGS) entry which is preliminary data.</text>
</comment>
<dbReference type="PROSITE" id="PS51349">
    <property type="entry name" value="FMN_HYDROXY_ACID_DH_2"/>
    <property type="match status" value="1"/>
</dbReference>
<dbReference type="InterPro" id="IPR013785">
    <property type="entry name" value="Aldolase_TIM"/>
</dbReference>
<dbReference type="SUPFAM" id="SSF51395">
    <property type="entry name" value="FMN-linked oxidoreductases"/>
    <property type="match status" value="1"/>
</dbReference>
<evidence type="ECO:0000256" key="1">
    <source>
        <dbReference type="ARBA" id="ARBA00001917"/>
    </source>
</evidence>
<proteinExistence type="inferred from homology"/>
<evidence type="ECO:0000256" key="5">
    <source>
        <dbReference type="ARBA" id="ARBA00023002"/>
    </source>
</evidence>
<feature type="domain" description="FMN hydroxy acid dehydrogenase" evidence="8">
    <location>
        <begin position="182"/>
        <end position="552"/>
    </location>
</feature>
<dbReference type="GO" id="GO:0010181">
    <property type="term" value="F:FMN binding"/>
    <property type="evidence" value="ECO:0007669"/>
    <property type="project" value="InterPro"/>
</dbReference>
<evidence type="ECO:0000256" key="2">
    <source>
        <dbReference type="ARBA" id="ARBA00004275"/>
    </source>
</evidence>
<dbReference type="GO" id="GO:0006952">
    <property type="term" value="P:defense response"/>
    <property type="evidence" value="ECO:0007669"/>
    <property type="project" value="UniProtKB-ARBA"/>
</dbReference>
<accession>A0A176W112</accession>
<evidence type="ECO:0000256" key="4">
    <source>
        <dbReference type="ARBA" id="ARBA00022630"/>
    </source>
</evidence>
<reference evidence="9" key="1">
    <citation type="submission" date="2016-03" db="EMBL/GenBank/DDBJ databases">
        <title>Mechanisms controlling the formation of the plant cell surface in tip-growing cells are functionally conserved among land plants.</title>
        <authorList>
            <person name="Honkanen S."/>
            <person name="Jones V.A."/>
            <person name="Morieri G."/>
            <person name="Champion C."/>
            <person name="Hetherington A.J."/>
            <person name="Kelly S."/>
            <person name="Saint-Marcoux D."/>
            <person name="Proust H."/>
            <person name="Prescott H."/>
            <person name="Dolan L."/>
        </authorList>
    </citation>
    <scope>NUCLEOTIDE SEQUENCE [LARGE SCALE GENOMIC DNA]</scope>
    <source>
        <tissue evidence="9">Whole gametophyte</tissue>
    </source>
</reference>
<dbReference type="PANTHER" id="PTHR10578:SF126">
    <property type="entry name" value="(S)-2-HYDROXY-ACID OXIDASE"/>
    <property type="match status" value="1"/>
</dbReference>
<dbReference type="PANTHER" id="PTHR10578">
    <property type="entry name" value="S -2-HYDROXY-ACID OXIDASE-RELATED"/>
    <property type="match status" value="1"/>
</dbReference>
<comment type="similarity">
    <text evidence="7">Belongs to the FMN-dependent alpha-hydroxy acid dehydrogenase family.</text>
</comment>
<dbReference type="EMBL" id="LVLJ01002115">
    <property type="protein sequence ID" value="OAE26758.1"/>
    <property type="molecule type" value="Genomic_DNA"/>
</dbReference>
<dbReference type="GO" id="GO:0050665">
    <property type="term" value="P:hydrogen peroxide biosynthetic process"/>
    <property type="evidence" value="ECO:0007669"/>
    <property type="project" value="UniProtKB-ARBA"/>
</dbReference>
<keyword evidence="10" id="KW-1185">Reference proteome</keyword>
<dbReference type="CDD" id="cd02809">
    <property type="entry name" value="alpha_hydroxyacid_oxid_FMN"/>
    <property type="match status" value="1"/>
</dbReference>
<organism evidence="9 10">
    <name type="scientific">Marchantia polymorpha subsp. ruderalis</name>
    <dbReference type="NCBI Taxonomy" id="1480154"/>
    <lineage>
        <taxon>Eukaryota</taxon>
        <taxon>Viridiplantae</taxon>
        <taxon>Streptophyta</taxon>
        <taxon>Embryophyta</taxon>
        <taxon>Marchantiophyta</taxon>
        <taxon>Marchantiopsida</taxon>
        <taxon>Marchantiidae</taxon>
        <taxon>Marchantiales</taxon>
        <taxon>Marchantiaceae</taxon>
        <taxon>Marchantia</taxon>
    </lineage>
</organism>
<gene>
    <name evidence="9" type="ORF">AXG93_1129s1060</name>
</gene>
<dbReference type="PROSITE" id="PS00557">
    <property type="entry name" value="FMN_HYDROXY_ACID_DH_1"/>
    <property type="match status" value="1"/>
</dbReference>
<dbReference type="InterPro" id="IPR037396">
    <property type="entry name" value="FMN_HAD"/>
</dbReference>
<keyword evidence="4" id="KW-0285">Flavoprotein</keyword>
<sequence length="559" mass="61514">MGSSPSKKIEETLEASHTFQAAVDASYEECMILSQHIFPGLQAYQLLDAAERIYEKLTADEEEKEEDAVLLYKERWLPQPPTQMDVDRAIVKEKLFAGDKRVIALDDFRIFATTLFRDMGLTTASHRLAVYVPVSSISVLCAHLVVKKLPLVGPAYRAGGPLMPGTFQKAIASREVDFGSGKMSNEIVNVREYEALAKQKLPKMFYDYYATGADDQWTLRENIEAFARIRIRPRIMVDVSNVDMSTEVLGFKLSMPIMVAPTGHQKLAHNEVKCNLVESTIIMRCLGPSLGIFQVLSSSANSTLEDVAKTGPGIRFFQLYIFKNREGVAEVVKRAERAGFKAIVLTGDSPCLGHRENDIKNRFTLPAHLTISNFEKISDSSILQSKSDKSSLAAFADSQIDSSITWKEVAWLRGITSLPILIKGVLTGEDAALAVHSGVDGIIVSNHGARQLDYVPATISVLEEIVQAVGGRVPVFLDGGVRRGTDVFKALALGAAGVFVGRPVVYGLAVDGEAGVRKVLKMLHDEFEVALKLSGCCQVQDIKRSHVWTENDPLRRSKL</sequence>
<comment type="subcellular location">
    <subcellularLocation>
        <location evidence="2">Peroxisome</location>
    </subcellularLocation>
</comment>
<evidence type="ECO:0000313" key="10">
    <source>
        <dbReference type="Proteomes" id="UP000077202"/>
    </source>
</evidence>
<keyword evidence="5" id="KW-0560">Oxidoreductase</keyword>
<dbReference type="EC" id="1.1.3.15" evidence="3"/>
<dbReference type="GO" id="GO:0003973">
    <property type="term" value="F:(S)-2-hydroxy-acid oxidase activity"/>
    <property type="evidence" value="ECO:0007669"/>
    <property type="project" value="UniProtKB-EC"/>
</dbReference>
<evidence type="ECO:0000313" key="9">
    <source>
        <dbReference type="EMBL" id="OAE26758.1"/>
    </source>
</evidence>
<dbReference type="InterPro" id="IPR008259">
    <property type="entry name" value="FMN_hydac_DH_AS"/>
</dbReference>
<dbReference type="InterPro" id="IPR012133">
    <property type="entry name" value="Alpha-hydoxy_acid_DH_FMN"/>
</dbReference>
<dbReference type="InterPro" id="IPR000262">
    <property type="entry name" value="FMN-dep_DH"/>
</dbReference>
<comment type="cofactor">
    <cofactor evidence="1">
        <name>FMN</name>
        <dbReference type="ChEBI" id="CHEBI:58210"/>
    </cofactor>
</comment>
<dbReference type="Pfam" id="PF01070">
    <property type="entry name" value="FMN_dh"/>
    <property type="match status" value="1"/>
</dbReference>
<dbReference type="GO" id="GO:0005777">
    <property type="term" value="C:peroxisome"/>
    <property type="evidence" value="ECO:0007669"/>
    <property type="project" value="UniProtKB-SubCell"/>
</dbReference>